<gene>
    <name evidence="3" type="ORF">AAC431_07120</name>
    <name evidence="2" type="ORF">F6H94_04960</name>
</gene>
<dbReference type="Proteomes" id="UP000327236">
    <property type="component" value="Unassembled WGS sequence"/>
</dbReference>
<organism evidence="2 4">
    <name type="scientific">Lactobacillus jensenii</name>
    <dbReference type="NCBI Taxonomy" id="109790"/>
    <lineage>
        <taxon>Bacteria</taxon>
        <taxon>Bacillati</taxon>
        <taxon>Bacillota</taxon>
        <taxon>Bacilli</taxon>
        <taxon>Lactobacillales</taxon>
        <taxon>Lactobacillaceae</taxon>
        <taxon>Lactobacillus</taxon>
    </lineage>
</organism>
<feature type="transmembrane region" description="Helical" evidence="1">
    <location>
        <begin position="292"/>
        <end position="315"/>
    </location>
</feature>
<keyword evidence="1" id="KW-0472">Membrane</keyword>
<reference evidence="2 4" key="1">
    <citation type="submission" date="2019-09" db="EMBL/GenBank/DDBJ databases">
        <title>Draft genome sequence assemblies of isolates from the urinary tract.</title>
        <authorList>
            <person name="Mores C.R."/>
            <person name="Putonti C."/>
            <person name="Wolfe A.J."/>
        </authorList>
    </citation>
    <scope>NUCLEOTIDE SEQUENCE [LARGE SCALE GENOMIC DNA]</scope>
    <source>
        <strain evidence="2 4">UMB246</strain>
    </source>
</reference>
<feature type="transmembrane region" description="Helical" evidence="1">
    <location>
        <begin position="263"/>
        <end position="286"/>
    </location>
</feature>
<evidence type="ECO:0000313" key="3">
    <source>
        <dbReference type="EMBL" id="MEL0565678.1"/>
    </source>
</evidence>
<dbReference type="OrthoDB" id="2317714at2"/>
<dbReference type="KEGG" id="lje:BUE77_04420"/>
<keyword evidence="1" id="KW-0812">Transmembrane</keyword>
<evidence type="ECO:0000313" key="4">
    <source>
        <dbReference type="Proteomes" id="UP000327236"/>
    </source>
</evidence>
<proteinExistence type="predicted"/>
<accession>A0A5N1IAZ5</accession>
<evidence type="ECO:0000313" key="5">
    <source>
        <dbReference type="Proteomes" id="UP001385848"/>
    </source>
</evidence>
<evidence type="ECO:0000256" key="1">
    <source>
        <dbReference type="SAM" id="Phobius"/>
    </source>
</evidence>
<dbReference type="Proteomes" id="UP001385848">
    <property type="component" value="Unassembled WGS sequence"/>
</dbReference>
<dbReference type="EMBL" id="JBBVUL010000014">
    <property type="protein sequence ID" value="MEL0565678.1"/>
    <property type="molecule type" value="Genomic_DNA"/>
</dbReference>
<evidence type="ECO:0000313" key="2">
    <source>
        <dbReference type="EMBL" id="KAA9322498.1"/>
    </source>
</evidence>
<reference evidence="3 5" key="2">
    <citation type="submission" date="2024-04" db="EMBL/GenBank/DDBJ databases">
        <title>Three lactobacilli isolated from voided urine samples from females with type 2 diabetes.</title>
        <authorList>
            <person name="Kula A."/>
            <person name="Stegman N."/>
            <person name="Putonti C."/>
        </authorList>
    </citation>
    <scope>NUCLEOTIDE SEQUENCE [LARGE SCALE GENOMIC DNA]</scope>
    <source>
        <strain evidence="3 5">1855</strain>
    </source>
</reference>
<comment type="caution">
    <text evidence="2">The sequence shown here is derived from an EMBL/GenBank/DDBJ whole genome shotgun (WGS) entry which is preliminary data.</text>
</comment>
<name>A0A5N1IAZ5_LACJE</name>
<protein>
    <recommendedName>
        <fullName evidence="6">MacB-like periplasmic core domain-containing protein</fullName>
    </recommendedName>
</protein>
<evidence type="ECO:0008006" key="6">
    <source>
        <dbReference type="Google" id="ProtNLM"/>
    </source>
</evidence>
<dbReference type="AlphaFoldDB" id="A0A5N1IAZ5"/>
<dbReference type="GeneID" id="31742953"/>
<dbReference type="RefSeq" id="WP_006584793.1">
    <property type="nucleotide sequence ID" value="NZ_CATOUV010000001.1"/>
</dbReference>
<keyword evidence="5" id="KW-1185">Reference proteome</keyword>
<feature type="transmembrane region" description="Helical" evidence="1">
    <location>
        <begin position="216"/>
        <end position="242"/>
    </location>
</feature>
<sequence length="323" mass="36838">MKIKKTFLGIFLLACFLIAGVLVSNIQSISADQVLTASGLSSYSRNLKTKSKIEIRTLLKYITEKYPNEKITLELTNKYDQDQVLIWSNYQNELLPVARGRYFNPEEFDGVVTFGIVSPTSNIQMLTTQDNKYIVLDNRYISVVGTLKEVSDNIQTKYYLTTGLNQANSKNRLNNFDIIIDSPSNRVIQGISKYLNGQVTFSELVSTHRRTHFIRAIAFSILLGIIVLFAGLIAGACAIINHTYKQMDGIDRPLKKYFIATKLGRFAFINLIMGFVSYILLTWRLYFTSLDYLIILMTLMIVLNIVIYMLVVVFLNKRKEKIG</sequence>
<dbReference type="EMBL" id="VYWW01000018">
    <property type="protein sequence ID" value="KAA9322498.1"/>
    <property type="molecule type" value="Genomic_DNA"/>
</dbReference>
<keyword evidence="1" id="KW-1133">Transmembrane helix</keyword>